<evidence type="ECO:0000256" key="1">
    <source>
        <dbReference type="SAM" id="MobiDB-lite"/>
    </source>
</evidence>
<protein>
    <submittedName>
        <fullName evidence="2">Uncharacterized protein</fullName>
    </submittedName>
</protein>
<comment type="caution">
    <text evidence="2">The sequence shown here is derived from an EMBL/GenBank/DDBJ whole genome shotgun (WGS) entry which is preliminary data.</text>
</comment>
<name>A0ABR1IYG2_9AGAR</name>
<keyword evidence="3" id="KW-1185">Reference proteome</keyword>
<dbReference type="Proteomes" id="UP001498398">
    <property type="component" value="Unassembled WGS sequence"/>
</dbReference>
<dbReference type="EMBL" id="JBANRG010000050">
    <property type="protein sequence ID" value="KAK7444558.1"/>
    <property type="molecule type" value="Genomic_DNA"/>
</dbReference>
<organism evidence="2 3">
    <name type="scientific">Marasmiellus scandens</name>
    <dbReference type="NCBI Taxonomy" id="2682957"/>
    <lineage>
        <taxon>Eukaryota</taxon>
        <taxon>Fungi</taxon>
        <taxon>Dikarya</taxon>
        <taxon>Basidiomycota</taxon>
        <taxon>Agaricomycotina</taxon>
        <taxon>Agaricomycetes</taxon>
        <taxon>Agaricomycetidae</taxon>
        <taxon>Agaricales</taxon>
        <taxon>Marasmiineae</taxon>
        <taxon>Omphalotaceae</taxon>
        <taxon>Marasmiellus</taxon>
    </lineage>
</organism>
<evidence type="ECO:0000313" key="3">
    <source>
        <dbReference type="Proteomes" id="UP001498398"/>
    </source>
</evidence>
<feature type="region of interest" description="Disordered" evidence="1">
    <location>
        <begin position="132"/>
        <end position="187"/>
    </location>
</feature>
<reference evidence="2 3" key="1">
    <citation type="submission" date="2024-01" db="EMBL/GenBank/DDBJ databases">
        <title>A draft genome for the cacao thread blight pathogen Marasmiellus scandens.</title>
        <authorList>
            <person name="Baruah I.K."/>
            <person name="Leung J."/>
            <person name="Bukari Y."/>
            <person name="Amoako-Attah I."/>
            <person name="Meinhardt L.W."/>
            <person name="Bailey B.A."/>
            <person name="Cohen S.P."/>
        </authorList>
    </citation>
    <scope>NUCLEOTIDE SEQUENCE [LARGE SCALE GENOMIC DNA]</scope>
    <source>
        <strain evidence="2 3">GH-19</strain>
    </source>
</reference>
<sequence>MPFTTTHDIFHLLPLVREINLADPLWQGPPEVYDWFHYVEPREAALLALISETDSDIFKAPRCKKRRDIWHQVEICLDIETTEVGSLKRLDEYYYDCGCPSVLFRLDMDHLRCIRRALTDLDDRYAQYSPEAEIQPPVPFTQKTEPPTPSPSAASTSSRKRTRDILDEEELPITKKFKHSRPKIKAD</sequence>
<evidence type="ECO:0000313" key="2">
    <source>
        <dbReference type="EMBL" id="KAK7444558.1"/>
    </source>
</evidence>
<gene>
    <name evidence="2" type="ORF">VKT23_015236</name>
</gene>
<proteinExistence type="predicted"/>
<feature type="compositionally biased region" description="Basic residues" evidence="1">
    <location>
        <begin position="175"/>
        <end position="187"/>
    </location>
</feature>
<accession>A0ABR1IYG2</accession>